<dbReference type="EMBL" id="AP026978">
    <property type="protein sequence ID" value="BDT99691.1"/>
    <property type="molecule type" value="Genomic_DNA"/>
</dbReference>
<dbReference type="SUPFAM" id="SSF46785">
    <property type="entry name" value="Winged helix' DNA-binding domain"/>
    <property type="match status" value="2"/>
</dbReference>
<evidence type="ECO:0000256" key="1">
    <source>
        <dbReference type="ARBA" id="ARBA00023015"/>
    </source>
</evidence>
<dbReference type="InterPro" id="IPR019887">
    <property type="entry name" value="Tscrpt_reg_AsnC/Lrp_C"/>
</dbReference>
<dbReference type="Pfam" id="PF13404">
    <property type="entry name" value="HTH_AsnC-type"/>
    <property type="match status" value="2"/>
</dbReference>
<evidence type="ECO:0000313" key="5">
    <source>
        <dbReference type="EMBL" id="BDT99691.1"/>
    </source>
</evidence>
<dbReference type="InterPro" id="IPR000485">
    <property type="entry name" value="AsnC-type_HTH_dom"/>
</dbReference>
<protein>
    <submittedName>
        <fullName evidence="5">AsnC family transcriptional regulator</fullName>
    </submittedName>
</protein>
<dbReference type="PRINTS" id="PR00033">
    <property type="entry name" value="HTHASNC"/>
</dbReference>
<dbReference type="PANTHER" id="PTHR30154">
    <property type="entry name" value="LEUCINE-RESPONSIVE REGULATORY PROTEIN"/>
    <property type="match status" value="1"/>
</dbReference>
<dbReference type="PANTHER" id="PTHR30154:SF34">
    <property type="entry name" value="TRANSCRIPTIONAL REGULATOR AZLB"/>
    <property type="match status" value="1"/>
</dbReference>
<dbReference type="InterPro" id="IPR019888">
    <property type="entry name" value="Tscrpt_reg_AsnC-like"/>
</dbReference>
<dbReference type="PROSITE" id="PS50956">
    <property type="entry name" value="HTH_ASNC_2"/>
    <property type="match status" value="2"/>
</dbReference>
<evidence type="ECO:0000313" key="6">
    <source>
        <dbReference type="Proteomes" id="UP001317870"/>
    </source>
</evidence>
<dbReference type="Gene3D" id="3.30.70.920">
    <property type="match status" value="1"/>
</dbReference>
<gene>
    <name evidence="5" type="primary">asnC_2</name>
    <name evidence="5" type="ORF">IFM12276_27200</name>
</gene>
<dbReference type="Pfam" id="PF01037">
    <property type="entry name" value="AsnC_trans_reg"/>
    <property type="match status" value="1"/>
</dbReference>
<reference evidence="5 6" key="1">
    <citation type="submission" date="2022-11" db="EMBL/GenBank/DDBJ databases">
        <title>Genome Sequencing of Nocardia sp. ON39_IFM12276 and assembly.</title>
        <authorList>
            <person name="Shimojima M."/>
            <person name="Toyokawa M."/>
            <person name="Uesaka K."/>
        </authorList>
    </citation>
    <scope>NUCLEOTIDE SEQUENCE [LARGE SCALE GENOMIC DNA]</scope>
    <source>
        <strain evidence="5 6">IFM 12276</strain>
    </source>
</reference>
<keyword evidence="6" id="KW-1185">Reference proteome</keyword>
<dbReference type="InterPro" id="IPR011008">
    <property type="entry name" value="Dimeric_a/b-barrel"/>
</dbReference>
<evidence type="ECO:0000256" key="3">
    <source>
        <dbReference type="ARBA" id="ARBA00023163"/>
    </source>
</evidence>
<keyword evidence="3" id="KW-0804">Transcription</keyword>
<feature type="domain" description="HTH asnC-type" evidence="4">
    <location>
        <begin position="171"/>
        <end position="231"/>
    </location>
</feature>
<evidence type="ECO:0000256" key="2">
    <source>
        <dbReference type="ARBA" id="ARBA00023125"/>
    </source>
</evidence>
<dbReference type="InterPro" id="IPR036388">
    <property type="entry name" value="WH-like_DNA-bd_sf"/>
</dbReference>
<organism evidence="5 6">
    <name type="scientific">Nocardia sputorum</name>
    <dbReference type="NCBI Taxonomy" id="2984338"/>
    <lineage>
        <taxon>Bacteria</taxon>
        <taxon>Bacillati</taxon>
        <taxon>Actinomycetota</taxon>
        <taxon>Actinomycetes</taxon>
        <taxon>Mycobacteriales</taxon>
        <taxon>Nocardiaceae</taxon>
        <taxon>Nocardia</taxon>
    </lineage>
</organism>
<dbReference type="SMART" id="SM00344">
    <property type="entry name" value="HTH_ASNC"/>
    <property type="match status" value="2"/>
</dbReference>
<accession>A0ABM8CXG7</accession>
<dbReference type="SUPFAM" id="SSF54909">
    <property type="entry name" value="Dimeric alpha+beta barrel"/>
    <property type="match status" value="1"/>
</dbReference>
<dbReference type="Gene3D" id="1.10.10.10">
    <property type="entry name" value="Winged helix-like DNA-binding domain superfamily/Winged helix DNA-binding domain"/>
    <property type="match status" value="2"/>
</dbReference>
<dbReference type="InterPro" id="IPR036390">
    <property type="entry name" value="WH_DNA-bd_sf"/>
</dbReference>
<evidence type="ECO:0000259" key="4">
    <source>
        <dbReference type="PROSITE" id="PS50956"/>
    </source>
</evidence>
<proteinExistence type="predicted"/>
<feature type="domain" description="HTH asnC-type" evidence="4">
    <location>
        <begin position="7"/>
        <end position="67"/>
    </location>
</feature>
<name>A0ABM8CXG7_9NOCA</name>
<keyword evidence="1" id="KW-0805">Transcription regulation</keyword>
<keyword evidence="2" id="KW-0238">DNA-binding</keyword>
<sequence length="317" mass="34414">MVDSVILDDVDRSLLHALQLDGRAPFSRLAPVLGVSERTLARRYRRLLDTGGLRVTGVADTGRVGHAEWLVRLRVRPDATAALAHALARRGDTAWVTVVAGGAELVCLFRVPGDAPLPELARHPAVHSVDAHRVLRHVMQRRWQGRMSALSTEQSAALRAPDTDPAATVTPSELDRRLLPALAADGRAAYPRLARAVGWSESAVRRRLEELRYARVLGFDVEVDPALFGYAVQSLLWLTVAPAHLVAVATTVAADPEAAFVGATTGPHNLLVCVVCRDADDLFRYTTERIAALSGIDRMEISPVSGYVKRAAPPRFT</sequence>
<dbReference type="Proteomes" id="UP001317870">
    <property type="component" value="Chromosome"/>
</dbReference>